<dbReference type="AlphaFoldDB" id="A0A3R7LPX5"/>
<protein>
    <submittedName>
        <fullName evidence="2">Uncharacterized protein</fullName>
    </submittedName>
</protein>
<keyword evidence="3" id="KW-1185">Reference proteome</keyword>
<dbReference type="STRING" id="6689.A0A3R7LPX5"/>
<dbReference type="EMBL" id="QCYY01004265">
    <property type="protein sequence ID" value="ROT61262.1"/>
    <property type="molecule type" value="Genomic_DNA"/>
</dbReference>
<dbReference type="OrthoDB" id="6252992at2759"/>
<evidence type="ECO:0000256" key="1">
    <source>
        <dbReference type="SAM" id="MobiDB-lite"/>
    </source>
</evidence>
<dbReference type="Proteomes" id="UP000283509">
    <property type="component" value="Unassembled WGS sequence"/>
</dbReference>
<comment type="caution">
    <text evidence="2">The sequence shown here is derived from an EMBL/GenBank/DDBJ whole genome shotgun (WGS) entry which is preliminary data.</text>
</comment>
<name>A0A3R7LPX5_PENVA</name>
<reference evidence="2 3" key="1">
    <citation type="submission" date="2018-04" db="EMBL/GenBank/DDBJ databases">
        <authorList>
            <person name="Zhang X."/>
            <person name="Yuan J."/>
            <person name="Li F."/>
            <person name="Xiang J."/>
        </authorList>
    </citation>
    <scope>NUCLEOTIDE SEQUENCE [LARGE SCALE GENOMIC DNA]</scope>
    <source>
        <tissue evidence="2">Muscle</tissue>
    </source>
</reference>
<reference evidence="2 3" key="2">
    <citation type="submission" date="2019-01" db="EMBL/GenBank/DDBJ databases">
        <title>The decoding of complex shrimp genome reveals the adaptation for benthos swimmer, frequently molting mechanism and breeding impact on genome.</title>
        <authorList>
            <person name="Sun Y."/>
            <person name="Gao Y."/>
            <person name="Yu Y."/>
        </authorList>
    </citation>
    <scope>NUCLEOTIDE SEQUENCE [LARGE SCALE GENOMIC DNA]</scope>
    <source>
        <tissue evidence="2">Muscle</tissue>
    </source>
</reference>
<proteinExistence type="predicted"/>
<sequence length="267" mass="29236">MRRPSLEAGGCEREMCPLCAGRAASVFATQLRDCELTWPRRQDGHSRLQNSRMRSGPPDMQVLGTSRKGFLMKIHVAMAGRRGEGFRVKQSGHGLSSERVGGHPSSLGPITSIGGVGGSASFASTPRIHTPTTDFQPPYFPPPYLGTENQMATHHPAADPYQLHSLPTNYTTYTSATLQNRHEVPRREDPLHVVSSTGQVGLYDRTYAGVDRAGAVLMGAARHEDIILSNTIHPHTIEEPVSSPDRRQARQPACRDILFFSSSNPPY</sequence>
<evidence type="ECO:0000313" key="2">
    <source>
        <dbReference type="EMBL" id="ROT61262.1"/>
    </source>
</evidence>
<accession>A0A3R7LPX5</accession>
<gene>
    <name evidence="2" type="ORF">C7M84_020971</name>
</gene>
<evidence type="ECO:0000313" key="3">
    <source>
        <dbReference type="Proteomes" id="UP000283509"/>
    </source>
</evidence>
<organism evidence="2 3">
    <name type="scientific">Penaeus vannamei</name>
    <name type="common">Whiteleg shrimp</name>
    <name type="synonym">Litopenaeus vannamei</name>
    <dbReference type="NCBI Taxonomy" id="6689"/>
    <lineage>
        <taxon>Eukaryota</taxon>
        <taxon>Metazoa</taxon>
        <taxon>Ecdysozoa</taxon>
        <taxon>Arthropoda</taxon>
        <taxon>Crustacea</taxon>
        <taxon>Multicrustacea</taxon>
        <taxon>Malacostraca</taxon>
        <taxon>Eumalacostraca</taxon>
        <taxon>Eucarida</taxon>
        <taxon>Decapoda</taxon>
        <taxon>Dendrobranchiata</taxon>
        <taxon>Penaeoidea</taxon>
        <taxon>Penaeidae</taxon>
        <taxon>Penaeus</taxon>
    </lineage>
</organism>
<feature type="region of interest" description="Disordered" evidence="1">
    <location>
        <begin position="42"/>
        <end position="63"/>
    </location>
</feature>